<feature type="region of interest" description="Disordered" evidence="1">
    <location>
        <begin position="217"/>
        <end position="772"/>
    </location>
</feature>
<feature type="compositionally biased region" description="Polar residues" evidence="1">
    <location>
        <begin position="737"/>
        <end position="752"/>
    </location>
</feature>
<name>A0A8J5CXY8_CHIOP</name>
<feature type="compositionally biased region" description="Low complexity" evidence="1">
    <location>
        <begin position="753"/>
        <end position="772"/>
    </location>
</feature>
<dbReference type="Proteomes" id="UP000770661">
    <property type="component" value="Unassembled WGS sequence"/>
</dbReference>
<dbReference type="EMBL" id="JACEEZ010006304">
    <property type="protein sequence ID" value="KAG0724876.1"/>
    <property type="molecule type" value="Genomic_DNA"/>
</dbReference>
<feature type="compositionally biased region" description="Polar residues" evidence="1">
    <location>
        <begin position="311"/>
        <end position="323"/>
    </location>
</feature>
<reference evidence="2" key="1">
    <citation type="submission" date="2020-07" db="EMBL/GenBank/DDBJ databases">
        <title>The High-quality genome of the commercially important snow crab, Chionoecetes opilio.</title>
        <authorList>
            <person name="Jeong J.-H."/>
            <person name="Ryu S."/>
        </authorList>
    </citation>
    <scope>NUCLEOTIDE SEQUENCE</scope>
    <source>
        <strain evidence="2">MADBK_172401_WGS</strain>
        <tissue evidence="2">Digestive gland</tissue>
    </source>
</reference>
<dbReference type="AlphaFoldDB" id="A0A8J5CXY8"/>
<feature type="compositionally biased region" description="Low complexity" evidence="1">
    <location>
        <begin position="167"/>
        <end position="183"/>
    </location>
</feature>
<sequence>MEFDFSKNKSCDSISAEKEKKSSSFESIKRTLTGHRHRSNSKSSGNGRSSVFDSIKRDKKKSESELSNKSSELSERNRLCELEINPSPHRKTSDSLDGYLPMKPAIPSQSLCTSEYVDMSSKESLNRHFPERYLEISGGSDRLTWSSSGTHEDYVDMSQGKGLGLLPSTPVSSCSTNSNSSSSAGARVRKISSTLNPMSSQSNSHMDEYMSVDLHSNFEPSLHSHDGEKQRKKDKKNMKRKSFKDSSKKKKSEPISVTGRSGDGEGVHEITKKGTSPLSSLSTLWGRKNSSGTTPPKTPLSPTGSPLPKSSRGTPSPFSSLTRNKNRDDRDSHKESGSKESLGGMTSVVSSGIGTRCIKESSKEAEESAIAGDSSGITTSSQTVPNINEPLSKQKDCSSSGCKRSSGLFETSQGDAKEDNQATGVTESSGQSVAGVTQPPASSANDQGAYVNLAPATCEKNLSIESRQRKSSDISASSDYMNISPLGPSKSLESDTHQSREYVNMCPGGHPEPAQTTSLATSQPHSPSNSETSPTLKSNDFEKSDKEDTPNTGSNAFRQQNRKDCKRLSVSCTAESECSNEESGYLLMTPGQPSPKPLSPQAVTHRPDIPPSHLGDHSNSSLTATLERLNLNSGANNGTERCRSHSGPGAPEGSAVSNEVRVKKQLSEPRAGSSSTGSSERAASACSSPVSYSPPTSPTLGGSVSSVSSLSEGGLSSASSTCTVVNVGVAKREGLSSGASRVQETPGDSTVHSTAPAASSQQSLSAVGSSGSKDSGLNYVSLDLGPAKSVGVRPSPRTTRRAVSGSPAQSTTTQEPVTEDEDEPLSYAQIDFTKSEGLRTTSLSPGGVLRLSCSGSDCLAEQDNLTTPPATHRRSTHINAVASEEKDCWNFFNGNYLVVLIRQRGNTELFDNTITGAALGNYNTSLESGRVGFAPHDARGVENLDLQLCQPHRQPHEP</sequence>
<feature type="compositionally biased region" description="Polar residues" evidence="1">
    <location>
        <begin position="550"/>
        <end position="559"/>
    </location>
</feature>
<keyword evidence="3" id="KW-1185">Reference proteome</keyword>
<feature type="compositionally biased region" description="Basic and acidic residues" evidence="1">
    <location>
        <begin position="357"/>
        <end position="366"/>
    </location>
</feature>
<feature type="compositionally biased region" description="Polar residues" evidence="1">
    <location>
        <begin position="514"/>
        <end position="538"/>
    </location>
</feature>
<feature type="compositionally biased region" description="Polar residues" evidence="1">
    <location>
        <begin position="617"/>
        <end position="639"/>
    </location>
</feature>
<feature type="compositionally biased region" description="Basic and acidic residues" evidence="1">
    <location>
        <begin position="54"/>
        <end position="81"/>
    </location>
</feature>
<dbReference type="OrthoDB" id="946068at2759"/>
<feature type="compositionally biased region" description="Polar residues" evidence="1">
    <location>
        <begin position="273"/>
        <end position="304"/>
    </location>
</feature>
<feature type="compositionally biased region" description="Basic and acidic residues" evidence="1">
    <location>
        <begin position="262"/>
        <end position="272"/>
    </location>
</feature>
<feature type="region of interest" description="Disordered" evidence="1">
    <location>
        <begin position="1"/>
        <end position="102"/>
    </location>
</feature>
<feature type="compositionally biased region" description="Polar residues" evidence="1">
    <location>
        <begin position="806"/>
        <end position="816"/>
    </location>
</feature>
<feature type="compositionally biased region" description="Polar residues" evidence="1">
    <location>
        <begin position="375"/>
        <end position="414"/>
    </location>
</feature>
<feature type="compositionally biased region" description="Polar residues" evidence="1">
    <location>
        <begin position="421"/>
        <end position="446"/>
    </location>
</feature>
<feature type="region of interest" description="Disordered" evidence="1">
    <location>
        <begin position="156"/>
        <end position="188"/>
    </location>
</feature>
<evidence type="ECO:0000256" key="1">
    <source>
        <dbReference type="SAM" id="MobiDB-lite"/>
    </source>
</evidence>
<feature type="compositionally biased region" description="Basic and acidic residues" evidence="1">
    <location>
        <begin position="1"/>
        <end position="29"/>
    </location>
</feature>
<feature type="compositionally biased region" description="Basic and acidic residues" evidence="1">
    <location>
        <begin position="539"/>
        <end position="549"/>
    </location>
</feature>
<feature type="region of interest" description="Disordered" evidence="1">
    <location>
        <begin position="785"/>
        <end position="824"/>
    </location>
</feature>
<evidence type="ECO:0000313" key="2">
    <source>
        <dbReference type="EMBL" id="KAG0724876.1"/>
    </source>
</evidence>
<feature type="compositionally biased region" description="Basic residues" evidence="1">
    <location>
        <begin position="232"/>
        <end position="251"/>
    </location>
</feature>
<feature type="compositionally biased region" description="Basic and acidic residues" evidence="1">
    <location>
        <begin position="222"/>
        <end position="231"/>
    </location>
</feature>
<accession>A0A8J5CXY8</accession>
<feature type="compositionally biased region" description="Low complexity" evidence="1">
    <location>
        <begin position="668"/>
        <end position="721"/>
    </location>
</feature>
<organism evidence="2 3">
    <name type="scientific">Chionoecetes opilio</name>
    <name type="common">Atlantic snow crab</name>
    <name type="synonym">Cancer opilio</name>
    <dbReference type="NCBI Taxonomy" id="41210"/>
    <lineage>
        <taxon>Eukaryota</taxon>
        <taxon>Metazoa</taxon>
        <taxon>Ecdysozoa</taxon>
        <taxon>Arthropoda</taxon>
        <taxon>Crustacea</taxon>
        <taxon>Multicrustacea</taxon>
        <taxon>Malacostraca</taxon>
        <taxon>Eumalacostraca</taxon>
        <taxon>Eucarida</taxon>
        <taxon>Decapoda</taxon>
        <taxon>Pleocyemata</taxon>
        <taxon>Brachyura</taxon>
        <taxon>Eubrachyura</taxon>
        <taxon>Majoidea</taxon>
        <taxon>Majidae</taxon>
        <taxon>Chionoecetes</taxon>
    </lineage>
</organism>
<evidence type="ECO:0000313" key="3">
    <source>
        <dbReference type="Proteomes" id="UP000770661"/>
    </source>
</evidence>
<protein>
    <submittedName>
        <fullName evidence="2">Uncharacterized protein</fullName>
    </submittedName>
</protein>
<comment type="caution">
    <text evidence="2">The sequence shown here is derived from an EMBL/GenBank/DDBJ whole genome shotgun (WGS) entry which is preliminary data.</text>
</comment>
<feature type="compositionally biased region" description="Low complexity" evidence="1">
    <location>
        <begin position="41"/>
        <end position="50"/>
    </location>
</feature>
<feature type="compositionally biased region" description="Basic and acidic residues" evidence="1">
    <location>
        <begin position="325"/>
        <end position="338"/>
    </location>
</feature>
<proteinExistence type="predicted"/>
<gene>
    <name evidence="2" type="ORF">GWK47_039723</name>
</gene>